<dbReference type="SUPFAM" id="SSF52467">
    <property type="entry name" value="DHS-like NAD/FAD-binding domain"/>
    <property type="match status" value="1"/>
</dbReference>
<name>F3CDY9_PSESG</name>
<dbReference type="AlphaFoldDB" id="F3CDY9"/>
<evidence type="ECO:0000313" key="1">
    <source>
        <dbReference type="EMBL" id="EGH17481.1"/>
    </source>
</evidence>
<reference evidence="1 2" key="1">
    <citation type="journal article" date="2011" name="PLoS Pathog.">
        <title>Dynamic evolution of pathogenicity revealed by sequencing and comparative genomics of 19 Pseudomonas syringae isolates.</title>
        <authorList>
            <person name="Baltrus D.A."/>
            <person name="Nishimura M.T."/>
            <person name="Romanchuk A."/>
            <person name="Chang J.H."/>
            <person name="Mukhtar M.S."/>
            <person name="Cherkis K."/>
            <person name="Roach J."/>
            <person name="Grant S.R."/>
            <person name="Jones C.D."/>
            <person name="Dangl J.L."/>
        </authorList>
    </citation>
    <scope>NUCLEOTIDE SEQUENCE [LARGE SCALE GENOMIC DNA]</scope>
    <source>
        <strain evidence="2">race 4</strain>
    </source>
</reference>
<accession>F3CDY9</accession>
<evidence type="ECO:0000313" key="2">
    <source>
        <dbReference type="Proteomes" id="UP000005466"/>
    </source>
</evidence>
<dbReference type="EMBL" id="ADWY01001792">
    <property type="protein sequence ID" value="EGH17481.1"/>
    <property type="molecule type" value="Genomic_DNA"/>
</dbReference>
<feature type="non-terminal residue" evidence="1">
    <location>
        <position position="43"/>
    </location>
</feature>
<dbReference type="Gene3D" id="3.40.50.1220">
    <property type="entry name" value="TPP-binding domain"/>
    <property type="match status" value="1"/>
</dbReference>
<dbReference type="HOGENOM" id="CLU_3244201_0_0_6"/>
<dbReference type="Proteomes" id="UP000005466">
    <property type="component" value="Unassembled WGS sequence"/>
</dbReference>
<dbReference type="InterPro" id="IPR029035">
    <property type="entry name" value="DHS-like_NAD/FAD-binding_dom"/>
</dbReference>
<protein>
    <submittedName>
        <fullName evidence="1">NAD-dependent deacetylase</fullName>
    </submittedName>
</protein>
<sequence>MLDTTTYSQLETLCETMTGKSFLVVTGAGISTASGIPDYRDKD</sequence>
<comment type="caution">
    <text evidence="1">The sequence shown here is derived from an EMBL/GenBank/DDBJ whole genome shotgun (WGS) entry which is preliminary data.</text>
</comment>
<organism evidence="1 2">
    <name type="scientific">Pseudomonas savastanoi pv. glycinea str. race 4</name>
    <dbReference type="NCBI Taxonomy" id="875330"/>
    <lineage>
        <taxon>Bacteria</taxon>
        <taxon>Pseudomonadati</taxon>
        <taxon>Pseudomonadota</taxon>
        <taxon>Gammaproteobacteria</taxon>
        <taxon>Pseudomonadales</taxon>
        <taxon>Pseudomonadaceae</taxon>
        <taxon>Pseudomonas</taxon>
    </lineage>
</organism>
<gene>
    <name evidence="1" type="ORF">Pgy4_31426</name>
</gene>
<proteinExistence type="predicted"/>